<name>A0A928VQ91_9CYAN</name>
<evidence type="ECO:0000259" key="1">
    <source>
        <dbReference type="Pfam" id="PF16747"/>
    </source>
</evidence>
<reference evidence="2" key="1">
    <citation type="submission" date="2020-10" db="EMBL/GenBank/DDBJ databases">
        <authorList>
            <person name="Castelo-Branco R."/>
            <person name="Eusebio N."/>
            <person name="Adriana R."/>
            <person name="Vieira A."/>
            <person name="Brugerolle De Fraissinette N."/>
            <person name="Rezende De Castro R."/>
            <person name="Schneider M.P."/>
            <person name="Vasconcelos V."/>
            <person name="Leao P.N."/>
        </authorList>
    </citation>
    <scope>NUCLEOTIDE SEQUENCE</scope>
    <source>
        <strain evidence="2">LEGE 11480</strain>
    </source>
</reference>
<dbReference type="AlphaFoldDB" id="A0A928VQ91"/>
<comment type="caution">
    <text evidence="2">The sequence shown here is derived from an EMBL/GenBank/DDBJ whole genome shotgun (WGS) entry which is preliminary data.</text>
</comment>
<evidence type="ECO:0000313" key="3">
    <source>
        <dbReference type="Proteomes" id="UP000625316"/>
    </source>
</evidence>
<gene>
    <name evidence="2" type="ORF">IQ266_12480</name>
</gene>
<dbReference type="EMBL" id="JADEXQ010000038">
    <property type="protein sequence ID" value="MBE9030547.1"/>
    <property type="molecule type" value="Genomic_DNA"/>
</dbReference>
<protein>
    <recommendedName>
        <fullName evidence="1">Surface-adhesin protein E-like domain-containing protein</fullName>
    </recommendedName>
</protein>
<feature type="domain" description="Surface-adhesin protein E-like" evidence="1">
    <location>
        <begin position="11"/>
        <end position="121"/>
    </location>
</feature>
<dbReference type="InterPro" id="IPR031939">
    <property type="entry name" value="Adhesin_E-like"/>
</dbReference>
<dbReference type="Pfam" id="PF16747">
    <property type="entry name" value="Adhesin_E"/>
    <property type="match status" value="1"/>
</dbReference>
<sequence length="124" mass="14040">MLPSSAIAAKWTKVTENTVGDKFLVDVSAIQEQGNTRFYWEYREFAEPNNPFIEVELPATLEGAVVRWSINCSNKVQRLRRVNAYTSKRQLIQKFTYGQTGIAVQSRPGSSTYQVGDFVCKAKL</sequence>
<organism evidence="2 3">
    <name type="scientific">Romeriopsis navalis LEGE 11480</name>
    <dbReference type="NCBI Taxonomy" id="2777977"/>
    <lineage>
        <taxon>Bacteria</taxon>
        <taxon>Bacillati</taxon>
        <taxon>Cyanobacteriota</taxon>
        <taxon>Cyanophyceae</taxon>
        <taxon>Leptolyngbyales</taxon>
        <taxon>Leptolyngbyaceae</taxon>
        <taxon>Romeriopsis</taxon>
        <taxon>Romeriopsis navalis</taxon>
    </lineage>
</organism>
<accession>A0A928VQ91</accession>
<proteinExistence type="predicted"/>
<evidence type="ECO:0000313" key="2">
    <source>
        <dbReference type="EMBL" id="MBE9030547.1"/>
    </source>
</evidence>
<dbReference type="Proteomes" id="UP000625316">
    <property type="component" value="Unassembled WGS sequence"/>
</dbReference>
<keyword evidence="3" id="KW-1185">Reference proteome</keyword>